<organism evidence="2 3">
    <name type="scientific">Protopolystoma xenopodis</name>
    <dbReference type="NCBI Taxonomy" id="117903"/>
    <lineage>
        <taxon>Eukaryota</taxon>
        <taxon>Metazoa</taxon>
        <taxon>Spiralia</taxon>
        <taxon>Lophotrochozoa</taxon>
        <taxon>Platyhelminthes</taxon>
        <taxon>Monogenea</taxon>
        <taxon>Polyopisthocotylea</taxon>
        <taxon>Polystomatidea</taxon>
        <taxon>Polystomatidae</taxon>
        <taxon>Protopolystoma</taxon>
    </lineage>
</organism>
<dbReference type="EMBL" id="CAAALY010253245">
    <property type="protein sequence ID" value="VEL36811.1"/>
    <property type="molecule type" value="Genomic_DNA"/>
</dbReference>
<reference evidence="2" key="1">
    <citation type="submission" date="2018-11" db="EMBL/GenBank/DDBJ databases">
        <authorList>
            <consortium name="Pathogen Informatics"/>
        </authorList>
    </citation>
    <scope>NUCLEOTIDE SEQUENCE</scope>
</reference>
<gene>
    <name evidence="2" type="ORF">PXEA_LOCUS30251</name>
</gene>
<keyword evidence="3" id="KW-1185">Reference proteome</keyword>
<accession>A0A448XHS0</accession>
<feature type="region of interest" description="Disordered" evidence="1">
    <location>
        <begin position="21"/>
        <end position="44"/>
    </location>
</feature>
<evidence type="ECO:0000313" key="2">
    <source>
        <dbReference type="EMBL" id="VEL36811.1"/>
    </source>
</evidence>
<dbReference type="Proteomes" id="UP000784294">
    <property type="component" value="Unassembled WGS sequence"/>
</dbReference>
<sequence length="124" mass="13654">MTRNRNRNLFTFDGLLENFQSNSVSTSHTPSNMNTSKMLSGPRLPCDFDMRKEHAIKSKEDEAFSKGHQLSSGASVQDIGHETNSSICTASFDLLPFQALPKSRDQVGILKGFFDTLSGKPLAS</sequence>
<dbReference type="AlphaFoldDB" id="A0A448XHS0"/>
<evidence type="ECO:0000256" key="1">
    <source>
        <dbReference type="SAM" id="MobiDB-lite"/>
    </source>
</evidence>
<feature type="compositionally biased region" description="Polar residues" evidence="1">
    <location>
        <begin position="21"/>
        <end position="38"/>
    </location>
</feature>
<evidence type="ECO:0000313" key="3">
    <source>
        <dbReference type="Proteomes" id="UP000784294"/>
    </source>
</evidence>
<protein>
    <submittedName>
        <fullName evidence="2">Uncharacterized protein</fullName>
    </submittedName>
</protein>
<name>A0A448XHS0_9PLAT</name>
<comment type="caution">
    <text evidence="2">The sequence shown here is derived from an EMBL/GenBank/DDBJ whole genome shotgun (WGS) entry which is preliminary data.</text>
</comment>
<proteinExistence type="predicted"/>